<organism evidence="2 3">
    <name type="scientific">Azospirillum brasilense</name>
    <dbReference type="NCBI Taxonomy" id="192"/>
    <lineage>
        <taxon>Bacteria</taxon>
        <taxon>Pseudomonadati</taxon>
        <taxon>Pseudomonadota</taxon>
        <taxon>Alphaproteobacteria</taxon>
        <taxon>Rhodospirillales</taxon>
        <taxon>Azospirillaceae</taxon>
        <taxon>Azospirillum</taxon>
    </lineage>
</organism>
<dbReference type="AlphaFoldDB" id="A0A560BJB8"/>
<dbReference type="Proteomes" id="UP000316083">
    <property type="component" value="Unassembled WGS sequence"/>
</dbReference>
<accession>A0A560BJB8</accession>
<name>A0A560BJB8_AZOBR</name>
<reference evidence="2 3" key="1">
    <citation type="submission" date="2019-06" db="EMBL/GenBank/DDBJ databases">
        <title>Genomic Encyclopedia of Type Strains, Phase IV (KMG-V): Genome sequencing to study the core and pangenomes of soil and plant-associated prokaryotes.</title>
        <authorList>
            <person name="Whitman W."/>
        </authorList>
    </citation>
    <scope>NUCLEOTIDE SEQUENCE [LARGE SCALE GENOMIC DNA]</scope>
    <source>
        <strain evidence="2 3">BR 11796</strain>
    </source>
</reference>
<sequence>MERTAAPDMTTGTGMMGTTMGMATRATATASRR</sequence>
<gene>
    <name evidence="2" type="ORF">FBZ82_102315</name>
</gene>
<feature type="region of interest" description="Disordered" evidence="1">
    <location>
        <begin position="1"/>
        <end position="33"/>
    </location>
</feature>
<comment type="caution">
    <text evidence="2">The sequence shown here is derived from an EMBL/GenBank/DDBJ whole genome shotgun (WGS) entry which is preliminary data.</text>
</comment>
<dbReference type="EMBL" id="VITF01000002">
    <property type="protein sequence ID" value="TWA72715.1"/>
    <property type="molecule type" value="Genomic_DNA"/>
</dbReference>
<evidence type="ECO:0000313" key="2">
    <source>
        <dbReference type="EMBL" id="TWA72715.1"/>
    </source>
</evidence>
<evidence type="ECO:0000256" key="1">
    <source>
        <dbReference type="SAM" id="MobiDB-lite"/>
    </source>
</evidence>
<evidence type="ECO:0000313" key="3">
    <source>
        <dbReference type="Proteomes" id="UP000316083"/>
    </source>
</evidence>
<proteinExistence type="predicted"/>
<protein>
    <submittedName>
        <fullName evidence="2">Uncharacterized protein</fullName>
    </submittedName>
</protein>